<reference evidence="2" key="2">
    <citation type="submission" date="2020-05" db="EMBL/GenBank/DDBJ databases">
        <authorList>
            <person name="Kim H.-S."/>
            <person name="Proctor R.H."/>
            <person name="Brown D.W."/>
        </authorList>
    </citation>
    <scope>NUCLEOTIDE SEQUENCE</scope>
    <source>
        <strain evidence="2">NRRL 45417</strain>
    </source>
</reference>
<gene>
    <name evidence="2" type="ORF">FGADI_1657</name>
</gene>
<keyword evidence="3" id="KW-1185">Reference proteome</keyword>
<proteinExistence type="predicted"/>
<evidence type="ECO:0000313" key="2">
    <source>
        <dbReference type="EMBL" id="KAF4959436.1"/>
    </source>
</evidence>
<evidence type="ECO:0000313" key="3">
    <source>
        <dbReference type="Proteomes" id="UP000604273"/>
    </source>
</evidence>
<accession>A0A8H4TK85</accession>
<sequence length="685" mass="77788">MTRLPYISVIAYGSPSGIIDDPDEEGSASADQGPKRKAEDGTEGQDNSEWVEVEIDERYTVPTMTNDKLLSWEQHQHICGIRLQITRGSNTVAEGTIGGLIQVGEKLYGLTVAHSFPLAFIDVGSQDQGDNRISDILHKWRQSTSFDMESDLALIEMPGIWGQTPSPEVWEDVNLVQTVSGVFRPVSIAWSQPRPLEQVVLATPRSAFCLRGVFIGSQALMPIPNSTALCTPWILRMERPWLIQPGDSGSWAFNAHTGELLGILIAGCSELLEAYILPAYQAFQNIEKRLGHHVTLPNCQPLQQQDWEDLNHIVDTYEKISRKMMLNPTPDAIEAIEDDAVRWTSECAAICEAAGFKERASLSFQLRVTRSSWQNPLVAIRYKDLYYMDGQDTSQLFHDIARLWGLALSIESPQQCIYAVNERIRSEKDSENSDLIFGLWRYLMVGQEDFWSNMEENIDNNGVIRNEEWLMTQQYDSRYSRSRSPWDRSTLESRLEMMESDTQETLRRLKEKRGWFSLPETIETDLAGGGDVIFTAVRIFNHSKDLVLVVMPPPAVGPTTHTLHSHGRIMRGSSLRYPYKLGIKTSGAVEAMKEDLISKMELDATDFDSMRKLPLKPKWSTLYLKELRRPVEFVVCEGVLKPDKELPTIEFAEGWVTMHEPLDASLVRAMATPFEWLTWMEDKDY</sequence>
<evidence type="ECO:0000256" key="1">
    <source>
        <dbReference type="SAM" id="MobiDB-lite"/>
    </source>
</evidence>
<reference evidence="2" key="1">
    <citation type="journal article" date="2020" name="BMC Genomics">
        <title>Correction to: Identification and distribution of gene clusters required for synthesis of sphingolipid metabolism inhibitors in diverse species of the filamentous fungus Fusarium.</title>
        <authorList>
            <person name="Kim H.S."/>
            <person name="Lohmar J.M."/>
            <person name="Busman M."/>
            <person name="Brown D.W."/>
            <person name="Naumann T.A."/>
            <person name="Divon H.H."/>
            <person name="Lysoe E."/>
            <person name="Uhlig S."/>
            <person name="Proctor R.H."/>
        </authorList>
    </citation>
    <scope>NUCLEOTIDE SEQUENCE</scope>
    <source>
        <strain evidence="2">NRRL 45417</strain>
    </source>
</reference>
<dbReference type="AlphaFoldDB" id="A0A8H4TK85"/>
<comment type="caution">
    <text evidence="2">The sequence shown here is derived from an EMBL/GenBank/DDBJ whole genome shotgun (WGS) entry which is preliminary data.</text>
</comment>
<dbReference type="Proteomes" id="UP000604273">
    <property type="component" value="Unassembled WGS sequence"/>
</dbReference>
<dbReference type="SUPFAM" id="SSF50494">
    <property type="entry name" value="Trypsin-like serine proteases"/>
    <property type="match status" value="1"/>
</dbReference>
<dbReference type="OrthoDB" id="409136at2759"/>
<dbReference type="EMBL" id="JABFAI010000033">
    <property type="protein sequence ID" value="KAF4959436.1"/>
    <property type="molecule type" value="Genomic_DNA"/>
</dbReference>
<feature type="region of interest" description="Disordered" evidence="1">
    <location>
        <begin position="13"/>
        <end position="48"/>
    </location>
</feature>
<organism evidence="2 3">
    <name type="scientific">Fusarium gaditjirri</name>
    <dbReference type="NCBI Taxonomy" id="282569"/>
    <lineage>
        <taxon>Eukaryota</taxon>
        <taxon>Fungi</taxon>
        <taxon>Dikarya</taxon>
        <taxon>Ascomycota</taxon>
        <taxon>Pezizomycotina</taxon>
        <taxon>Sordariomycetes</taxon>
        <taxon>Hypocreomycetidae</taxon>
        <taxon>Hypocreales</taxon>
        <taxon>Nectriaceae</taxon>
        <taxon>Fusarium</taxon>
        <taxon>Fusarium nisikadoi species complex</taxon>
    </lineage>
</organism>
<name>A0A8H4TK85_9HYPO</name>
<protein>
    <submittedName>
        <fullName evidence="2">Uncharacterized protein</fullName>
    </submittedName>
</protein>
<dbReference type="InterPro" id="IPR009003">
    <property type="entry name" value="Peptidase_S1_PA"/>
</dbReference>